<dbReference type="RefSeq" id="WP_189417364.1">
    <property type="nucleotide sequence ID" value="NZ_BMYZ01000001.1"/>
</dbReference>
<sequence length="167" mass="17704">MNLTLKTLSFALLATASVSLFAADPAPAPAADKQAGPNPAKQAIAVRKAAFTLIGNSFKPLGDAAQGKAEYNQADAQKRANRILVLSEFLDSSFPEASNLGEPDTKAKADAWTNKAEFDKKLKEFQEHAATLAKVTATEKTASDAFKEAFGAVAKDCKGCHESFKVK</sequence>
<dbReference type="PROSITE" id="PS51009">
    <property type="entry name" value="CYTCII"/>
    <property type="match status" value="1"/>
</dbReference>
<feature type="chain" id="PRO_5046536606" evidence="1">
    <location>
        <begin position="23"/>
        <end position="167"/>
    </location>
</feature>
<dbReference type="Proteomes" id="UP000619761">
    <property type="component" value="Unassembled WGS sequence"/>
</dbReference>
<dbReference type="Gene3D" id="1.20.120.10">
    <property type="entry name" value="Cytochrome c/b562"/>
    <property type="match status" value="1"/>
</dbReference>
<dbReference type="EMBL" id="BMYZ01000001">
    <property type="protein sequence ID" value="GGY71773.1"/>
    <property type="molecule type" value="Genomic_DNA"/>
</dbReference>
<accession>A0ABQ3B315</accession>
<keyword evidence="3" id="KW-1185">Reference proteome</keyword>
<comment type="caution">
    <text evidence="2">The sequence shown here is derived from an EMBL/GenBank/DDBJ whole genome shotgun (WGS) entry which is preliminary data.</text>
</comment>
<dbReference type="Pfam" id="PF01322">
    <property type="entry name" value="Cytochrom_C_2"/>
    <property type="match status" value="1"/>
</dbReference>
<evidence type="ECO:0000313" key="2">
    <source>
        <dbReference type="EMBL" id="GGY71773.1"/>
    </source>
</evidence>
<keyword evidence="1" id="KW-0732">Signal</keyword>
<evidence type="ECO:0000313" key="3">
    <source>
        <dbReference type="Proteomes" id="UP000619761"/>
    </source>
</evidence>
<protein>
    <submittedName>
        <fullName evidence="2">Cytochrome c</fullName>
    </submittedName>
</protein>
<dbReference type="InterPro" id="IPR010980">
    <property type="entry name" value="Cyt_c/b562"/>
</dbReference>
<feature type="signal peptide" evidence="1">
    <location>
        <begin position="1"/>
        <end position="22"/>
    </location>
</feature>
<proteinExistence type="predicted"/>
<name>A0ABQ3B315_9GAMM</name>
<dbReference type="InterPro" id="IPR002321">
    <property type="entry name" value="Cyt_c_II"/>
</dbReference>
<gene>
    <name evidence="2" type="ORF">GCM10011613_15810</name>
</gene>
<dbReference type="SUPFAM" id="SSF47175">
    <property type="entry name" value="Cytochromes"/>
    <property type="match status" value="1"/>
</dbReference>
<reference evidence="3" key="1">
    <citation type="journal article" date="2019" name="Int. J. Syst. Evol. Microbiol.">
        <title>The Global Catalogue of Microorganisms (GCM) 10K type strain sequencing project: providing services to taxonomists for standard genome sequencing and annotation.</title>
        <authorList>
            <consortium name="The Broad Institute Genomics Platform"/>
            <consortium name="The Broad Institute Genome Sequencing Center for Infectious Disease"/>
            <person name="Wu L."/>
            <person name="Ma J."/>
        </authorList>
    </citation>
    <scope>NUCLEOTIDE SEQUENCE [LARGE SCALE GENOMIC DNA]</scope>
    <source>
        <strain evidence="3">KCTC 32239</strain>
    </source>
</reference>
<evidence type="ECO:0000256" key="1">
    <source>
        <dbReference type="SAM" id="SignalP"/>
    </source>
</evidence>
<organism evidence="2 3">
    <name type="scientific">Cellvibrio zantedeschiae</name>
    <dbReference type="NCBI Taxonomy" id="1237077"/>
    <lineage>
        <taxon>Bacteria</taxon>
        <taxon>Pseudomonadati</taxon>
        <taxon>Pseudomonadota</taxon>
        <taxon>Gammaproteobacteria</taxon>
        <taxon>Cellvibrionales</taxon>
        <taxon>Cellvibrionaceae</taxon>
        <taxon>Cellvibrio</taxon>
    </lineage>
</organism>